<dbReference type="Proteomes" id="UP001066276">
    <property type="component" value="Chromosome 8"/>
</dbReference>
<organism evidence="2 3">
    <name type="scientific">Pleurodeles waltl</name>
    <name type="common">Iberian ribbed newt</name>
    <dbReference type="NCBI Taxonomy" id="8319"/>
    <lineage>
        <taxon>Eukaryota</taxon>
        <taxon>Metazoa</taxon>
        <taxon>Chordata</taxon>
        <taxon>Craniata</taxon>
        <taxon>Vertebrata</taxon>
        <taxon>Euteleostomi</taxon>
        <taxon>Amphibia</taxon>
        <taxon>Batrachia</taxon>
        <taxon>Caudata</taxon>
        <taxon>Salamandroidea</taxon>
        <taxon>Salamandridae</taxon>
        <taxon>Pleurodelinae</taxon>
        <taxon>Pleurodeles</taxon>
    </lineage>
</organism>
<evidence type="ECO:0000313" key="2">
    <source>
        <dbReference type="EMBL" id="KAJ1115880.1"/>
    </source>
</evidence>
<accession>A0AAV7NST0</accession>
<evidence type="ECO:0000313" key="3">
    <source>
        <dbReference type="Proteomes" id="UP001066276"/>
    </source>
</evidence>
<reference evidence="2" key="1">
    <citation type="journal article" date="2022" name="bioRxiv">
        <title>Sequencing and chromosome-scale assembly of the giantPleurodeles waltlgenome.</title>
        <authorList>
            <person name="Brown T."/>
            <person name="Elewa A."/>
            <person name="Iarovenko S."/>
            <person name="Subramanian E."/>
            <person name="Araus A.J."/>
            <person name="Petzold A."/>
            <person name="Susuki M."/>
            <person name="Suzuki K.-i.T."/>
            <person name="Hayashi T."/>
            <person name="Toyoda A."/>
            <person name="Oliveira C."/>
            <person name="Osipova E."/>
            <person name="Leigh N.D."/>
            <person name="Simon A."/>
            <person name="Yun M.H."/>
        </authorList>
    </citation>
    <scope>NUCLEOTIDE SEQUENCE</scope>
    <source>
        <strain evidence="2">20211129_DDA</strain>
        <tissue evidence="2">Liver</tissue>
    </source>
</reference>
<dbReference type="AlphaFoldDB" id="A0AAV7NST0"/>
<comment type="caution">
    <text evidence="2">The sequence shown here is derived from an EMBL/GenBank/DDBJ whole genome shotgun (WGS) entry which is preliminary data.</text>
</comment>
<keyword evidence="3" id="KW-1185">Reference proteome</keyword>
<proteinExistence type="predicted"/>
<feature type="region of interest" description="Disordered" evidence="1">
    <location>
        <begin position="1"/>
        <end position="30"/>
    </location>
</feature>
<name>A0AAV7NST0_PLEWA</name>
<feature type="region of interest" description="Disordered" evidence="1">
    <location>
        <begin position="59"/>
        <end position="80"/>
    </location>
</feature>
<gene>
    <name evidence="2" type="ORF">NDU88_004101</name>
</gene>
<sequence>MFGVDRALPAPKKRGNLDCDQLKSRGPPEAVSGGLIVRLIRLGGPTLLNSRLIDAISTALGKRTHPQRASSAPPEGKKAP</sequence>
<evidence type="ECO:0000256" key="1">
    <source>
        <dbReference type="SAM" id="MobiDB-lite"/>
    </source>
</evidence>
<protein>
    <submittedName>
        <fullName evidence="2">Uncharacterized protein</fullName>
    </submittedName>
</protein>
<dbReference type="EMBL" id="JANPWB010000012">
    <property type="protein sequence ID" value="KAJ1115880.1"/>
    <property type="molecule type" value="Genomic_DNA"/>
</dbReference>